<name>A0AAV2S9V1_MEGNR</name>
<evidence type="ECO:0000313" key="2">
    <source>
        <dbReference type="Proteomes" id="UP001497623"/>
    </source>
</evidence>
<dbReference type="AlphaFoldDB" id="A0AAV2S9V1"/>
<dbReference type="EMBL" id="CAXKWB010051110">
    <property type="protein sequence ID" value="CAL4170919.1"/>
    <property type="molecule type" value="Genomic_DNA"/>
</dbReference>
<evidence type="ECO:0000313" key="1">
    <source>
        <dbReference type="EMBL" id="CAL4170919.1"/>
    </source>
</evidence>
<protein>
    <submittedName>
        <fullName evidence="1">Uncharacterized protein</fullName>
    </submittedName>
</protein>
<feature type="non-terminal residue" evidence="1">
    <location>
        <position position="1"/>
    </location>
</feature>
<sequence length="159" mass="18300">VVPDDAEEDNIIVASVSIQHAFKSFAVAASVYIEEITKSLSFEHKFQKTCEVFNWWCSTVIKYECNADLPALFLMRLTSIIEKWIQEKKILLVDNNNKTSAGLIEQKEQAHKMHSYINYEDFQRDIFKMVSSLVKFIPQCNVSASVASKLNKLYQLNVE</sequence>
<accession>A0AAV2S9V1</accession>
<organism evidence="1 2">
    <name type="scientific">Meganyctiphanes norvegica</name>
    <name type="common">Northern krill</name>
    <name type="synonym">Thysanopoda norvegica</name>
    <dbReference type="NCBI Taxonomy" id="48144"/>
    <lineage>
        <taxon>Eukaryota</taxon>
        <taxon>Metazoa</taxon>
        <taxon>Ecdysozoa</taxon>
        <taxon>Arthropoda</taxon>
        <taxon>Crustacea</taxon>
        <taxon>Multicrustacea</taxon>
        <taxon>Malacostraca</taxon>
        <taxon>Eumalacostraca</taxon>
        <taxon>Eucarida</taxon>
        <taxon>Euphausiacea</taxon>
        <taxon>Euphausiidae</taxon>
        <taxon>Meganyctiphanes</taxon>
    </lineage>
</organism>
<comment type="caution">
    <text evidence="1">The sequence shown here is derived from an EMBL/GenBank/DDBJ whole genome shotgun (WGS) entry which is preliminary data.</text>
</comment>
<gene>
    <name evidence="1" type="ORF">MNOR_LOCUS34058</name>
</gene>
<dbReference type="Proteomes" id="UP001497623">
    <property type="component" value="Unassembled WGS sequence"/>
</dbReference>
<proteinExistence type="predicted"/>
<keyword evidence="2" id="KW-1185">Reference proteome</keyword>
<reference evidence="1 2" key="1">
    <citation type="submission" date="2024-05" db="EMBL/GenBank/DDBJ databases">
        <authorList>
            <person name="Wallberg A."/>
        </authorList>
    </citation>
    <scope>NUCLEOTIDE SEQUENCE [LARGE SCALE GENOMIC DNA]</scope>
</reference>